<evidence type="ECO:0000313" key="2">
    <source>
        <dbReference type="Proteomes" id="UP000198539"/>
    </source>
</evidence>
<dbReference type="Proteomes" id="UP000198539">
    <property type="component" value="Unassembled WGS sequence"/>
</dbReference>
<dbReference type="EMBL" id="FNOM01000011">
    <property type="protein sequence ID" value="SDX59245.1"/>
    <property type="molecule type" value="Genomic_DNA"/>
</dbReference>
<accession>A0A1H3CYN6</accession>
<keyword evidence="2" id="KW-1185">Reference proteome</keyword>
<gene>
    <name evidence="1" type="ORF">SAMN04488238_11124</name>
</gene>
<name>A0A1H3CYN6_9RHOB</name>
<sequence>MRPCLRIEEPLVERQASSAQRTAITDAHGGGTYEGWEFMRAFYENATAVDDANARTQVLTSGEVAIDLNWCGSAFNLARNIG</sequence>
<evidence type="ECO:0000313" key="1">
    <source>
        <dbReference type="EMBL" id="SDX59245.1"/>
    </source>
</evidence>
<dbReference type="RefSeq" id="WP_092891580.1">
    <property type="nucleotide sequence ID" value="NZ_CP061498.1"/>
</dbReference>
<dbReference type="STRING" id="564137.SAMN04488238_11124"/>
<protein>
    <submittedName>
        <fullName evidence="1">Uncharacterized protein</fullName>
    </submittedName>
</protein>
<organism evidence="1 2">
    <name type="scientific">Roseicitreum antarcticum</name>
    <dbReference type="NCBI Taxonomy" id="564137"/>
    <lineage>
        <taxon>Bacteria</taxon>
        <taxon>Pseudomonadati</taxon>
        <taxon>Pseudomonadota</taxon>
        <taxon>Alphaproteobacteria</taxon>
        <taxon>Rhodobacterales</taxon>
        <taxon>Paracoccaceae</taxon>
        <taxon>Roseicitreum</taxon>
    </lineage>
</organism>
<dbReference type="AlphaFoldDB" id="A0A1H3CYN6"/>
<proteinExistence type="predicted"/>
<dbReference type="OrthoDB" id="9766989at2"/>
<reference evidence="1 2" key="1">
    <citation type="submission" date="2016-10" db="EMBL/GenBank/DDBJ databases">
        <authorList>
            <person name="de Groot N.N."/>
        </authorList>
    </citation>
    <scope>NUCLEOTIDE SEQUENCE [LARGE SCALE GENOMIC DNA]</scope>
    <source>
        <strain evidence="1 2">CGMCC 1.8894</strain>
    </source>
</reference>